<evidence type="ECO:0000313" key="1">
    <source>
        <dbReference type="EMBL" id="CAG9120290.1"/>
    </source>
</evidence>
<sequence>MPNPIFEEPNCRENPCYPCCCASGPRCFPCGMDAVTLRRPLIVGDSTFEYRATNDPSMIRNRQNKKVRYVLVNFTQKGMRQLLPTASLLQRLLRPPLLPSLLSPPLPRLARHSIQSSSPYPVTGTALIK</sequence>
<dbReference type="AlphaFoldDB" id="A0A8S4EXW2"/>
<proteinExistence type="predicted"/>
<dbReference type="EMBL" id="CAJHNJ030000023">
    <property type="protein sequence ID" value="CAG9120290.1"/>
    <property type="molecule type" value="Genomic_DNA"/>
</dbReference>
<keyword evidence="2" id="KW-1185">Reference proteome</keyword>
<dbReference type="Proteomes" id="UP000653454">
    <property type="component" value="Unassembled WGS sequence"/>
</dbReference>
<evidence type="ECO:0000313" key="2">
    <source>
        <dbReference type="Proteomes" id="UP000653454"/>
    </source>
</evidence>
<organism evidence="1 2">
    <name type="scientific">Plutella xylostella</name>
    <name type="common">Diamondback moth</name>
    <name type="synonym">Plutella maculipennis</name>
    <dbReference type="NCBI Taxonomy" id="51655"/>
    <lineage>
        <taxon>Eukaryota</taxon>
        <taxon>Metazoa</taxon>
        <taxon>Ecdysozoa</taxon>
        <taxon>Arthropoda</taxon>
        <taxon>Hexapoda</taxon>
        <taxon>Insecta</taxon>
        <taxon>Pterygota</taxon>
        <taxon>Neoptera</taxon>
        <taxon>Endopterygota</taxon>
        <taxon>Lepidoptera</taxon>
        <taxon>Glossata</taxon>
        <taxon>Ditrysia</taxon>
        <taxon>Yponomeutoidea</taxon>
        <taxon>Plutellidae</taxon>
        <taxon>Plutella</taxon>
    </lineage>
</organism>
<comment type="caution">
    <text evidence="1">The sequence shown here is derived from an EMBL/GenBank/DDBJ whole genome shotgun (WGS) entry which is preliminary data.</text>
</comment>
<gene>
    <name evidence="1" type="ORF">PLXY2_LOCUS7056</name>
</gene>
<reference evidence="1" key="1">
    <citation type="submission" date="2020-11" db="EMBL/GenBank/DDBJ databases">
        <authorList>
            <person name="Whiteford S."/>
        </authorList>
    </citation>
    <scope>NUCLEOTIDE SEQUENCE</scope>
</reference>
<protein>
    <submittedName>
        <fullName evidence="1">(diamondback moth) hypothetical protein</fullName>
    </submittedName>
</protein>
<accession>A0A8S4EXW2</accession>
<name>A0A8S4EXW2_PLUXY</name>